<organism evidence="8 9">
    <name type="scientific">Diversispora eburnea</name>
    <dbReference type="NCBI Taxonomy" id="1213867"/>
    <lineage>
        <taxon>Eukaryota</taxon>
        <taxon>Fungi</taxon>
        <taxon>Fungi incertae sedis</taxon>
        <taxon>Mucoromycota</taxon>
        <taxon>Glomeromycotina</taxon>
        <taxon>Glomeromycetes</taxon>
        <taxon>Diversisporales</taxon>
        <taxon>Diversisporaceae</taxon>
        <taxon>Diversispora</taxon>
    </lineage>
</organism>
<keyword evidence="1" id="KW-0479">Metal-binding</keyword>
<evidence type="ECO:0000256" key="1">
    <source>
        <dbReference type="ARBA" id="ARBA00022723"/>
    </source>
</evidence>
<sequence>VSILFTSECRCEWNGCGKQFTQRSALNVHYRTHTGESPHICEYLNCNKSFSDSTSLARHRRTHTKKKALCVSTFRMWQDNYPSNHSQRSHDPHWKEYNT</sequence>
<feature type="domain" description="C2H2-type" evidence="7">
    <location>
        <begin position="39"/>
        <end position="68"/>
    </location>
</feature>
<keyword evidence="4" id="KW-0862">Zinc</keyword>
<feature type="domain" description="C2H2-type" evidence="7">
    <location>
        <begin position="9"/>
        <end position="38"/>
    </location>
</feature>
<dbReference type="PANTHER" id="PTHR14003">
    <property type="entry name" value="TRANSCRIPTIONAL REPRESSOR PROTEIN YY"/>
    <property type="match status" value="1"/>
</dbReference>
<dbReference type="FunFam" id="3.30.160.60:FF:002343">
    <property type="entry name" value="Zinc finger protein 33A"/>
    <property type="match status" value="1"/>
</dbReference>
<evidence type="ECO:0000256" key="5">
    <source>
        <dbReference type="PROSITE-ProRule" id="PRU00042"/>
    </source>
</evidence>
<feature type="region of interest" description="Disordered" evidence="6">
    <location>
        <begin position="80"/>
        <end position="99"/>
    </location>
</feature>
<dbReference type="GO" id="GO:0008270">
    <property type="term" value="F:zinc ion binding"/>
    <property type="evidence" value="ECO:0007669"/>
    <property type="project" value="UniProtKB-KW"/>
</dbReference>
<dbReference type="GO" id="GO:0000981">
    <property type="term" value="F:DNA-binding transcription factor activity, RNA polymerase II-specific"/>
    <property type="evidence" value="ECO:0007669"/>
    <property type="project" value="TreeGrafter"/>
</dbReference>
<dbReference type="PANTHER" id="PTHR14003:SF19">
    <property type="entry name" value="YY2 TRANSCRIPTION FACTOR"/>
    <property type="match status" value="1"/>
</dbReference>
<dbReference type="PROSITE" id="PS00028">
    <property type="entry name" value="ZINC_FINGER_C2H2_1"/>
    <property type="match status" value="2"/>
</dbReference>
<dbReference type="Pfam" id="PF00096">
    <property type="entry name" value="zf-C2H2"/>
    <property type="match status" value="2"/>
</dbReference>
<comment type="caution">
    <text evidence="8">The sequence shown here is derived from an EMBL/GenBank/DDBJ whole genome shotgun (WGS) entry which is preliminary data.</text>
</comment>
<evidence type="ECO:0000313" key="8">
    <source>
        <dbReference type="EMBL" id="CAG8473356.1"/>
    </source>
</evidence>
<dbReference type="SUPFAM" id="SSF57667">
    <property type="entry name" value="beta-beta-alpha zinc fingers"/>
    <property type="match status" value="1"/>
</dbReference>
<accession>A0A9N8W3X0</accession>
<evidence type="ECO:0000256" key="6">
    <source>
        <dbReference type="SAM" id="MobiDB-lite"/>
    </source>
</evidence>
<evidence type="ECO:0000256" key="4">
    <source>
        <dbReference type="ARBA" id="ARBA00022833"/>
    </source>
</evidence>
<dbReference type="AlphaFoldDB" id="A0A9N8W3X0"/>
<evidence type="ECO:0000259" key="7">
    <source>
        <dbReference type="PROSITE" id="PS50157"/>
    </source>
</evidence>
<feature type="compositionally biased region" description="Basic and acidic residues" evidence="6">
    <location>
        <begin position="88"/>
        <end position="99"/>
    </location>
</feature>
<evidence type="ECO:0000256" key="3">
    <source>
        <dbReference type="ARBA" id="ARBA00022771"/>
    </source>
</evidence>
<gene>
    <name evidence="8" type="ORF">DEBURN_LOCUS3268</name>
</gene>
<dbReference type="OrthoDB" id="654211at2759"/>
<dbReference type="GO" id="GO:0005667">
    <property type="term" value="C:transcription regulator complex"/>
    <property type="evidence" value="ECO:0007669"/>
    <property type="project" value="TreeGrafter"/>
</dbReference>
<keyword evidence="2" id="KW-0677">Repeat</keyword>
<dbReference type="SMART" id="SM00355">
    <property type="entry name" value="ZnF_C2H2"/>
    <property type="match status" value="2"/>
</dbReference>
<dbReference type="Gene3D" id="3.30.160.60">
    <property type="entry name" value="Classic Zinc Finger"/>
    <property type="match status" value="2"/>
</dbReference>
<keyword evidence="9" id="KW-1185">Reference proteome</keyword>
<dbReference type="PROSITE" id="PS50157">
    <property type="entry name" value="ZINC_FINGER_C2H2_2"/>
    <property type="match status" value="2"/>
</dbReference>
<dbReference type="GO" id="GO:0000978">
    <property type="term" value="F:RNA polymerase II cis-regulatory region sequence-specific DNA binding"/>
    <property type="evidence" value="ECO:0007669"/>
    <property type="project" value="TreeGrafter"/>
</dbReference>
<dbReference type="InterPro" id="IPR013087">
    <property type="entry name" value="Znf_C2H2_type"/>
</dbReference>
<evidence type="ECO:0000313" key="9">
    <source>
        <dbReference type="Proteomes" id="UP000789706"/>
    </source>
</evidence>
<keyword evidence="3 5" id="KW-0863">Zinc-finger</keyword>
<dbReference type="Proteomes" id="UP000789706">
    <property type="component" value="Unassembled WGS sequence"/>
</dbReference>
<dbReference type="EMBL" id="CAJVPK010000203">
    <property type="protein sequence ID" value="CAG8473356.1"/>
    <property type="molecule type" value="Genomic_DNA"/>
</dbReference>
<name>A0A9N8W3X0_9GLOM</name>
<feature type="non-terminal residue" evidence="8">
    <location>
        <position position="1"/>
    </location>
</feature>
<evidence type="ECO:0000256" key="2">
    <source>
        <dbReference type="ARBA" id="ARBA00022737"/>
    </source>
</evidence>
<dbReference type="InterPro" id="IPR036236">
    <property type="entry name" value="Znf_C2H2_sf"/>
</dbReference>
<protein>
    <submittedName>
        <fullName evidence="8">2045_t:CDS:1</fullName>
    </submittedName>
</protein>
<dbReference type="FunFam" id="3.30.160.60:FF:000125">
    <property type="entry name" value="Putative zinc finger protein 143"/>
    <property type="match status" value="1"/>
</dbReference>
<dbReference type="GO" id="GO:0031519">
    <property type="term" value="C:PcG protein complex"/>
    <property type="evidence" value="ECO:0007669"/>
    <property type="project" value="TreeGrafter"/>
</dbReference>
<proteinExistence type="predicted"/>
<dbReference type="GO" id="GO:0000785">
    <property type="term" value="C:chromatin"/>
    <property type="evidence" value="ECO:0007669"/>
    <property type="project" value="TreeGrafter"/>
</dbReference>
<reference evidence="8" key="1">
    <citation type="submission" date="2021-06" db="EMBL/GenBank/DDBJ databases">
        <authorList>
            <person name="Kallberg Y."/>
            <person name="Tangrot J."/>
            <person name="Rosling A."/>
        </authorList>
    </citation>
    <scope>NUCLEOTIDE SEQUENCE</scope>
    <source>
        <strain evidence="8">AZ414A</strain>
    </source>
</reference>